<name>A0A1I0V3B3_9CLOT</name>
<dbReference type="STRING" id="84698.SAMN04488528_1001128"/>
<reference evidence="1 2" key="1">
    <citation type="submission" date="2016-10" db="EMBL/GenBank/DDBJ databases">
        <authorList>
            <person name="de Groot N.N."/>
        </authorList>
    </citation>
    <scope>NUCLEOTIDE SEQUENCE [LARGE SCALE GENOMIC DNA]</scope>
    <source>
        <strain evidence="1 2">DSM 12271</strain>
    </source>
</reference>
<organism evidence="1 2">
    <name type="scientific">Clostridium frigidicarnis</name>
    <dbReference type="NCBI Taxonomy" id="84698"/>
    <lineage>
        <taxon>Bacteria</taxon>
        <taxon>Bacillati</taxon>
        <taxon>Bacillota</taxon>
        <taxon>Clostridia</taxon>
        <taxon>Eubacteriales</taxon>
        <taxon>Clostridiaceae</taxon>
        <taxon>Clostridium</taxon>
    </lineage>
</organism>
<accession>A0A1I0V3B3</accession>
<dbReference type="RefSeq" id="WP_278336765.1">
    <property type="nucleotide sequence ID" value="NZ_FOKI01000001.1"/>
</dbReference>
<dbReference type="AlphaFoldDB" id="A0A1I0V3B3"/>
<gene>
    <name evidence="1" type="ORF">SAMN04488528_1001128</name>
</gene>
<dbReference type="EMBL" id="FOKI01000001">
    <property type="protein sequence ID" value="SFA70742.1"/>
    <property type="molecule type" value="Genomic_DNA"/>
</dbReference>
<protein>
    <submittedName>
        <fullName evidence="1">Uncharacterized protein</fullName>
    </submittedName>
</protein>
<keyword evidence="2" id="KW-1185">Reference proteome</keyword>
<proteinExistence type="predicted"/>
<evidence type="ECO:0000313" key="2">
    <source>
        <dbReference type="Proteomes" id="UP000198619"/>
    </source>
</evidence>
<dbReference type="Proteomes" id="UP000198619">
    <property type="component" value="Unassembled WGS sequence"/>
</dbReference>
<sequence>MNEEIKKMLVEVTKRFLNCSDEEAIEQTDRWLKIVHEIMEEE</sequence>
<evidence type="ECO:0000313" key="1">
    <source>
        <dbReference type="EMBL" id="SFA70742.1"/>
    </source>
</evidence>